<reference evidence="1 2" key="1">
    <citation type="submission" date="2020-08" db="EMBL/GenBank/DDBJ databases">
        <title>Genomic Encyclopedia of Type Strains, Phase IV (KMG-V): Genome sequencing to study the core and pangenomes of soil and plant-associated prokaryotes.</title>
        <authorList>
            <person name="Whitman W."/>
        </authorList>
    </citation>
    <scope>NUCLEOTIDE SEQUENCE [LARGE SCALE GENOMIC DNA]</scope>
    <source>
        <strain evidence="1 2">X5P2</strain>
    </source>
</reference>
<accession>A0A9X0QIK6</accession>
<name>A0A9X0QIK6_9BACT</name>
<dbReference type="Pfam" id="PF13668">
    <property type="entry name" value="Ferritin_2"/>
    <property type="match status" value="1"/>
</dbReference>
<keyword evidence="2" id="KW-1185">Reference proteome</keyword>
<evidence type="ECO:0008006" key="3">
    <source>
        <dbReference type="Google" id="ProtNLM"/>
    </source>
</evidence>
<dbReference type="EMBL" id="JACHEB010000013">
    <property type="protein sequence ID" value="MBB5331113.1"/>
    <property type="molecule type" value="Genomic_DNA"/>
</dbReference>
<dbReference type="Proteomes" id="UP000535182">
    <property type="component" value="Unassembled WGS sequence"/>
</dbReference>
<evidence type="ECO:0000313" key="2">
    <source>
        <dbReference type="Proteomes" id="UP000535182"/>
    </source>
</evidence>
<organism evidence="1 2">
    <name type="scientific">Tunturiibacter gelidiferens</name>
    <dbReference type="NCBI Taxonomy" id="3069689"/>
    <lineage>
        <taxon>Bacteria</taxon>
        <taxon>Pseudomonadati</taxon>
        <taxon>Acidobacteriota</taxon>
        <taxon>Terriglobia</taxon>
        <taxon>Terriglobales</taxon>
        <taxon>Acidobacteriaceae</taxon>
        <taxon>Tunturiibacter</taxon>
    </lineage>
</organism>
<comment type="caution">
    <text evidence="1">The sequence shown here is derived from an EMBL/GenBank/DDBJ whole genome shotgun (WGS) entry which is preliminary data.</text>
</comment>
<dbReference type="InterPro" id="IPR006311">
    <property type="entry name" value="TAT_signal"/>
</dbReference>
<evidence type="ECO:0000313" key="1">
    <source>
        <dbReference type="EMBL" id="MBB5331113.1"/>
    </source>
</evidence>
<dbReference type="PANTHER" id="PTHR31694:SF26">
    <property type="entry name" value="OS05G0151100 PROTEIN"/>
    <property type="match status" value="1"/>
</dbReference>
<gene>
    <name evidence="1" type="ORF">HDF14_004751</name>
</gene>
<dbReference type="RefSeq" id="WP_183980993.1">
    <property type="nucleotide sequence ID" value="NZ_JACHEB010000013.1"/>
</dbReference>
<protein>
    <recommendedName>
        <fullName evidence="3">Ferritin-like domain-containing protein</fullName>
    </recommendedName>
</protein>
<dbReference type="PANTHER" id="PTHR31694">
    <property type="entry name" value="DESICCATION-LIKE PROTEIN"/>
    <property type="match status" value="1"/>
</dbReference>
<dbReference type="InterPro" id="IPR052965">
    <property type="entry name" value="Pigment-catalase-like"/>
</dbReference>
<dbReference type="PROSITE" id="PS51318">
    <property type="entry name" value="TAT"/>
    <property type="match status" value="1"/>
</dbReference>
<dbReference type="AlphaFoldDB" id="A0A9X0QIK6"/>
<sequence>MATLETQQLDEIIVNTRRKMLTMGGAALAALAFGGTTKAQAQSTTTGDQDILNFALNLEYLEAQFYNLAVSGVTIDQLPTPIPVAVNGGTAGSVTVKSNPKVPFSSSIIRSYAAETATEEGKHVLFLQKTLGSVAVSMPDINLLDSFNALAALAGIGSTFDPFANDANFLIGAYIFEDVGVTAYHGAAPLITDKTGILPAAVGIHAVEAYHAGLVRTTINAVDASAQFAPVGTLIGYTQAISAARSSLANPDPKNPITSPFTTFANLTADDQGVQTTAVSLNGSSASFTASTIADTDVNALGFGRSTTQILAIVTGNPATATSFQGAFFPSGLNGNIA</sequence>
<proteinExistence type="predicted"/>